<gene>
    <name evidence="1" type="ORF">AVDCRST_MAG89-1087</name>
</gene>
<proteinExistence type="predicted"/>
<reference evidence="1" key="1">
    <citation type="submission" date="2020-02" db="EMBL/GenBank/DDBJ databases">
        <authorList>
            <person name="Meier V. D."/>
        </authorList>
    </citation>
    <scope>NUCLEOTIDE SEQUENCE</scope>
    <source>
        <strain evidence="1">AVDCRST_MAG89</strain>
    </source>
</reference>
<name>A0A6J4KN29_9BACT</name>
<protein>
    <submittedName>
        <fullName evidence="1">Uncharacterized protein</fullName>
    </submittedName>
</protein>
<dbReference type="EMBL" id="CADCTV010000238">
    <property type="protein sequence ID" value="CAA9310530.1"/>
    <property type="molecule type" value="Genomic_DNA"/>
</dbReference>
<organism evidence="1">
    <name type="scientific">uncultured Gemmatimonadota bacterium</name>
    <dbReference type="NCBI Taxonomy" id="203437"/>
    <lineage>
        <taxon>Bacteria</taxon>
        <taxon>Pseudomonadati</taxon>
        <taxon>Gemmatimonadota</taxon>
        <taxon>environmental samples</taxon>
    </lineage>
</organism>
<accession>A0A6J4KN29</accession>
<feature type="non-terminal residue" evidence="1">
    <location>
        <position position="1"/>
    </location>
</feature>
<dbReference type="AlphaFoldDB" id="A0A6J4KN29"/>
<sequence length="84" mass="9532">AAHVEHLRYGLRLMNRWAAGEENPFADADWTASWKRTTVSDAEWERLRAGLREEAHRWLAALQTPREVAPVELNGMIGSIAHLA</sequence>
<evidence type="ECO:0000313" key="1">
    <source>
        <dbReference type="EMBL" id="CAA9310530.1"/>
    </source>
</evidence>